<gene>
    <name evidence="5" type="ORF">FNK824_LOCUS35490</name>
    <name evidence="3" type="ORF">JXQ802_LOCUS51756</name>
    <name evidence="4" type="ORF">OTI717_LOCUS31751</name>
    <name evidence="2" type="ORF">PYM288_LOCUS35503</name>
    <name evidence="1" type="ORF">RFH988_LOCUS34478</name>
</gene>
<keyword evidence="7" id="KW-1185">Reference proteome</keyword>
<accession>A0A819S3P6</accession>
<name>A0A819S3P6_9BILA</name>
<evidence type="ECO:0000313" key="2">
    <source>
        <dbReference type="EMBL" id="CAF1423490.1"/>
    </source>
</evidence>
<comment type="caution">
    <text evidence="4">The sequence shown here is derived from an EMBL/GenBank/DDBJ whole genome shotgun (WGS) entry which is preliminary data.</text>
</comment>
<dbReference type="EMBL" id="CAJNOL010007713">
    <property type="protein sequence ID" value="CAF1630694.1"/>
    <property type="molecule type" value="Genomic_DNA"/>
</dbReference>
<sequence length="69" mass="7675">MAGLISKPFHELTEHKRGLAFIRLGDGEMMLMFGTAINGIDGWSWAGGPSRLGQDLREALRHPKHLYNA</sequence>
<dbReference type="Proteomes" id="UP000663874">
    <property type="component" value="Unassembled WGS sequence"/>
</dbReference>
<evidence type="ECO:0000313" key="7">
    <source>
        <dbReference type="Proteomes" id="UP000663870"/>
    </source>
</evidence>
<evidence type="ECO:0000313" key="1">
    <source>
        <dbReference type="EMBL" id="CAF1393854.1"/>
    </source>
</evidence>
<evidence type="ECO:0000313" key="5">
    <source>
        <dbReference type="EMBL" id="CAF4186072.1"/>
    </source>
</evidence>
<dbReference type="EMBL" id="CAJNOH010006163">
    <property type="protein sequence ID" value="CAF1423490.1"/>
    <property type="molecule type" value="Genomic_DNA"/>
</dbReference>
<dbReference type="AlphaFoldDB" id="A0A819S3P6"/>
<feature type="non-terminal residue" evidence="4">
    <location>
        <position position="69"/>
    </location>
</feature>
<dbReference type="Proteomes" id="UP000663823">
    <property type="component" value="Unassembled WGS sequence"/>
</dbReference>
<reference evidence="4" key="1">
    <citation type="submission" date="2021-02" db="EMBL/GenBank/DDBJ databases">
        <authorList>
            <person name="Nowell W R."/>
        </authorList>
    </citation>
    <scope>NUCLEOTIDE SEQUENCE</scope>
</reference>
<dbReference type="Proteomes" id="UP000663854">
    <property type="component" value="Unassembled WGS sequence"/>
</dbReference>
<protein>
    <submittedName>
        <fullName evidence="4">Uncharacterized protein</fullName>
    </submittedName>
</protein>
<dbReference type="EMBL" id="CAJNOO010004787">
    <property type="protein sequence ID" value="CAF1393854.1"/>
    <property type="molecule type" value="Genomic_DNA"/>
</dbReference>
<evidence type="ECO:0000313" key="6">
    <source>
        <dbReference type="Proteomes" id="UP000663823"/>
    </source>
</evidence>
<dbReference type="Proteomes" id="UP000663870">
    <property type="component" value="Unassembled WGS sequence"/>
</dbReference>
<organism evidence="4 6">
    <name type="scientific">Rotaria sordida</name>
    <dbReference type="NCBI Taxonomy" id="392033"/>
    <lineage>
        <taxon>Eukaryota</taxon>
        <taxon>Metazoa</taxon>
        <taxon>Spiralia</taxon>
        <taxon>Gnathifera</taxon>
        <taxon>Rotifera</taxon>
        <taxon>Eurotatoria</taxon>
        <taxon>Bdelloidea</taxon>
        <taxon>Philodinida</taxon>
        <taxon>Philodinidae</taxon>
        <taxon>Rotaria</taxon>
    </lineage>
</organism>
<proteinExistence type="predicted"/>
<dbReference type="Proteomes" id="UP000663882">
    <property type="component" value="Unassembled WGS sequence"/>
</dbReference>
<dbReference type="OrthoDB" id="9970748at2759"/>
<evidence type="ECO:0000313" key="3">
    <source>
        <dbReference type="EMBL" id="CAF1630694.1"/>
    </source>
</evidence>
<evidence type="ECO:0000313" key="4">
    <source>
        <dbReference type="EMBL" id="CAF4053218.1"/>
    </source>
</evidence>
<dbReference type="EMBL" id="CAJOAX010009291">
    <property type="protein sequence ID" value="CAF4053218.1"/>
    <property type="molecule type" value="Genomic_DNA"/>
</dbReference>
<dbReference type="EMBL" id="CAJOBE010015106">
    <property type="protein sequence ID" value="CAF4186072.1"/>
    <property type="molecule type" value="Genomic_DNA"/>
</dbReference>